<comment type="caution">
    <text evidence="4">The sequence shown here is derived from an EMBL/GenBank/DDBJ whole genome shotgun (WGS) entry which is preliminary data.</text>
</comment>
<dbReference type="EMBL" id="JBCGBO010000007">
    <property type="protein sequence ID" value="KAK9187147.1"/>
    <property type="molecule type" value="Genomic_DNA"/>
</dbReference>
<name>A0AAP0LTM1_9ROSI</name>
<protein>
    <recommendedName>
        <fullName evidence="3">Protein kinase domain-containing protein</fullName>
    </recommendedName>
</protein>
<feature type="domain" description="Protein kinase" evidence="3">
    <location>
        <begin position="57"/>
        <end position="353"/>
    </location>
</feature>
<sequence>MGSCLRSRKSLEKAEKRKFMLGNGKILLEKLIASSNGKHNPIRSFSADELKTATDDFDGGKVIMKCLFYKLYKGFLQDRPISVMKFEDTFPFSVSKFEDEVLGIDEYCFNCAAFASQMSHKNFLKFLGCCLETQIPLLVYESVANGTLDNWIHGPCRFNSEPLLLKQRLKIAIEIASAVAYLHVGFSRPVVSRDIKPTTILLQEENVAQLFDFTLSLSIPEGETHINDSNRVIGTFGFMAPEYRTTGDFSEKSDVYSFGALFLELLTGKKISYSSHFDDGEDYRLQDLVKKYIENDSFKEIVDPAIVGEEGLMWPEKEQQLLICTELAFKCLSESEGDRPTIVQVAKQLRQIYQSN</sequence>
<dbReference type="Pfam" id="PF07714">
    <property type="entry name" value="PK_Tyr_Ser-Thr"/>
    <property type="match status" value="1"/>
</dbReference>
<dbReference type="GO" id="GO:0007166">
    <property type="term" value="P:cell surface receptor signaling pathway"/>
    <property type="evidence" value="ECO:0007669"/>
    <property type="project" value="InterPro"/>
</dbReference>
<dbReference type="PANTHER" id="PTHR27005">
    <property type="entry name" value="WALL-ASSOCIATED RECEPTOR KINASE-LIKE 21"/>
    <property type="match status" value="1"/>
</dbReference>
<gene>
    <name evidence="4" type="ORF">WN944_018538</name>
</gene>
<evidence type="ECO:0000259" key="3">
    <source>
        <dbReference type="PROSITE" id="PS50011"/>
    </source>
</evidence>
<keyword evidence="5" id="KW-1185">Reference proteome</keyword>
<dbReference type="PANTHER" id="PTHR27005:SF467">
    <property type="entry name" value="PROTEIN KINASE, PUTATIVE-RELATED"/>
    <property type="match status" value="1"/>
</dbReference>
<dbReference type="GO" id="GO:0005886">
    <property type="term" value="C:plasma membrane"/>
    <property type="evidence" value="ECO:0007669"/>
    <property type="project" value="TreeGrafter"/>
</dbReference>
<accession>A0AAP0LTM1</accession>
<dbReference type="Proteomes" id="UP001428341">
    <property type="component" value="Unassembled WGS sequence"/>
</dbReference>
<dbReference type="SUPFAM" id="SSF56112">
    <property type="entry name" value="Protein kinase-like (PK-like)"/>
    <property type="match status" value="1"/>
</dbReference>
<keyword evidence="1" id="KW-0547">Nucleotide-binding</keyword>
<dbReference type="InterPro" id="IPR001245">
    <property type="entry name" value="Ser-Thr/Tyr_kinase_cat_dom"/>
</dbReference>
<dbReference type="InterPro" id="IPR011009">
    <property type="entry name" value="Kinase-like_dom_sf"/>
</dbReference>
<dbReference type="PROSITE" id="PS50011">
    <property type="entry name" value="PROTEIN_KINASE_DOM"/>
    <property type="match status" value="1"/>
</dbReference>
<keyword evidence="2" id="KW-0067">ATP-binding</keyword>
<dbReference type="AlphaFoldDB" id="A0AAP0LTM1"/>
<dbReference type="Gene3D" id="1.10.510.10">
    <property type="entry name" value="Transferase(Phosphotransferase) domain 1"/>
    <property type="match status" value="1"/>
</dbReference>
<evidence type="ECO:0000313" key="4">
    <source>
        <dbReference type="EMBL" id="KAK9187147.1"/>
    </source>
</evidence>
<organism evidence="4 5">
    <name type="scientific">Citrus x changshan-huyou</name>
    <dbReference type="NCBI Taxonomy" id="2935761"/>
    <lineage>
        <taxon>Eukaryota</taxon>
        <taxon>Viridiplantae</taxon>
        <taxon>Streptophyta</taxon>
        <taxon>Embryophyta</taxon>
        <taxon>Tracheophyta</taxon>
        <taxon>Spermatophyta</taxon>
        <taxon>Magnoliopsida</taxon>
        <taxon>eudicotyledons</taxon>
        <taxon>Gunneridae</taxon>
        <taxon>Pentapetalae</taxon>
        <taxon>rosids</taxon>
        <taxon>malvids</taxon>
        <taxon>Sapindales</taxon>
        <taxon>Rutaceae</taxon>
        <taxon>Aurantioideae</taxon>
        <taxon>Citrus</taxon>
    </lineage>
</organism>
<proteinExistence type="predicted"/>
<evidence type="ECO:0000313" key="5">
    <source>
        <dbReference type="Proteomes" id="UP001428341"/>
    </source>
</evidence>
<dbReference type="InterPro" id="IPR000719">
    <property type="entry name" value="Prot_kinase_dom"/>
</dbReference>
<reference evidence="4 5" key="1">
    <citation type="submission" date="2024-05" db="EMBL/GenBank/DDBJ databases">
        <title>Haplotype-resolved chromosome-level genome assembly of Huyou (Citrus changshanensis).</title>
        <authorList>
            <person name="Miao C."/>
            <person name="Chen W."/>
            <person name="Wu Y."/>
            <person name="Wang L."/>
            <person name="Zhao S."/>
            <person name="Grierson D."/>
            <person name="Xu C."/>
            <person name="Chen K."/>
        </authorList>
    </citation>
    <scope>NUCLEOTIDE SEQUENCE [LARGE SCALE GENOMIC DNA]</scope>
    <source>
        <strain evidence="4">01-14</strain>
        <tissue evidence="4">Leaf</tissue>
    </source>
</reference>
<dbReference type="GO" id="GO:0004674">
    <property type="term" value="F:protein serine/threonine kinase activity"/>
    <property type="evidence" value="ECO:0007669"/>
    <property type="project" value="TreeGrafter"/>
</dbReference>
<dbReference type="GO" id="GO:0005524">
    <property type="term" value="F:ATP binding"/>
    <property type="evidence" value="ECO:0007669"/>
    <property type="project" value="UniProtKB-KW"/>
</dbReference>
<evidence type="ECO:0000256" key="2">
    <source>
        <dbReference type="ARBA" id="ARBA00022840"/>
    </source>
</evidence>
<dbReference type="InterPro" id="IPR045274">
    <property type="entry name" value="WAK-like"/>
</dbReference>
<evidence type="ECO:0000256" key="1">
    <source>
        <dbReference type="ARBA" id="ARBA00022741"/>
    </source>
</evidence>
<dbReference type="Gene3D" id="3.30.200.20">
    <property type="entry name" value="Phosphorylase Kinase, domain 1"/>
    <property type="match status" value="1"/>
</dbReference>